<organism evidence="4 5">
    <name type="scientific">Sphaeroforma arctica JP610</name>
    <dbReference type="NCBI Taxonomy" id="667725"/>
    <lineage>
        <taxon>Eukaryota</taxon>
        <taxon>Ichthyosporea</taxon>
        <taxon>Ichthyophonida</taxon>
        <taxon>Sphaeroforma</taxon>
    </lineage>
</organism>
<dbReference type="InterPro" id="IPR045227">
    <property type="entry name" value="WDR18/Ipi3/RID3"/>
</dbReference>
<dbReference type="GO" id="GO:0006261">
    <property type="term" value="P:DNA-templated DNA replication"/>
    <property type="evidence" value="ECO:0007669"/>
    <property type="project" value="TreeGrafter"/>
</dbReference>
<dbReference type="GO" id="GO:0006364">
    <property type="term" value="P:rRNA processing"/>
    <property type="evidence" value="ECO:0007669"/>
    <property type="project" value="TreeGrafter"/>
</dbReference>
<dbReference type="STRING" id="667725.A0A0L0FDE2"/>
<accession>A0A0L0FDE2</accession>
<dbReference type="InterPro" id="IPR015943">
    <property type="entry name" value="WD40/YVTN_repeat-like_dom_sf"/>
</dbReference>
<protein>
    <submittedName>
        <fullName evidence="4">Uncharacterized protein</fullName>
    </submittedName>
</protein>
<dbReference type="InterPro" id="IPR020472">
    <property type="entry name" value="WD40_PAC1"/>
</dbReference>
<dbReference type="PROSITE" id="PS00678">
    <property type="entry name" value="WD_REPEATS_1"/>
    <property type="match status" value="1"/>
</dbReference>
<evidence type="ECO:0000256" key="2">
    <source>
        <dbReference type="ARBA" id="ARBA00022737"/>
    </source>
</evidence>
<dbReference type="Gene3D" id="2.130.10.10">
    <property type="entry name" value="YVTN repeat-like/Quinoprotein amine dehydrogenase"/>
    <property type="match status" value="2"/>
</dbReference>
<dbReference type="GO" id="GO:0005656">
    <property type="term" value="C:nuclear pre-replicative complex"/>
    <property type="evidence" value="ECO:0007669"/>
    <property type="project" value="TreeGrafter"/>
</dbReference>
<dbReference type="RefSeq" id="XP_014148408.1">
    <property type="nucleotide sequence ID" value="XM_014292933.1"/>
</dbReference>
<dbReference type="PANTHER" id="PTHR18763">
    <property type="entry name" value="WD-REPEAT PROTEIN 18"/>
    <property type="match status" value="1"/>
</dbReference>
<dbReference type="OrthoDB" id="756370at2759"/>
<keyword evidence="5" id="KW-1185">Reference proteome</keyword>
<dbReference type="InterPro" id="IPR019775">
    <property type="entry name" value="WD40_repeat_CS"/>
</dbReference>
<dbReference type="eggNOG" id="KOG0646">
    <property type="taxonomic scope" value="Eukaryota"/>
</dbReference>
<dbReference type="PANTHER" id="PTHR18763:SF0">
    <property type="entry name" value="WD REPEAT-CONTAINING PROTEIN 18"/>
    <property type="match status" value="1"/>
</dbReference>
<evidence type="ECO:0000313" key="4">
    <source>
        <dbReference type="EMBL" id="KNC74506.1"/>
    </source>
</evidence>
<proteinExistence type="predicted"/>
<feature type="non-terminal residue" evidence="4">
    <location>
        <position position="232"/>
    </location>
</feature>
<keyword evidence="2" id="KW-0677">Repeat</keyword>
<dbReference type="Pfam" id="PF00400">
    <property type="entry name" value="WD40"/>
    <property type="match status" value="2"/>
</dbReference>
<dbReference type="InterPro" id="IPR001680">
    <property type="entry name" value="WD40_rpt"/>
</dbReference>
<dbReference type="GeneID" id="25913456"/>
<feature type="repeat" description="WD" evidence="3">
    <location>
        <begin position="133"/>
        <end position="174"/>
    </location>
</feature>
<reference evidence="4 5" key="1">
    <citation type="submission" date="2011-02" db="EMBL/GenBank/DDBJ databases">
        <title>The Genome Sequence of Sphaeroforma arctica JP610.</title>
        <authorList>
            <consortium name="The Broad Institute Genome Sequencing Platform"/>
            <person name="Russ C."/>
            <person name="Cuomo C."/>
            <person name="Young S.K."/>
            <person name="Zeng Q."/>
            <person name="Gargeya S."/>
            <person name="Alvarado L."/>
            <person name="Berlin A."/>
            <person name="Chapman S.B."/>
            <person name="Chen Z."/>
            <person name="Freedman E."/>
            <person name="Gellesch M."/>
            <person name="Goldberg J."/>
            <person name="Griggs A."/>
            <person name="Gujja S."/>
            <person name="Heilman E."/>
            <person name="Heiman D."/>
            <person name="Howarth C."/>
            <person name="Mehta T."/>
            <person name="Neiman D."/>
            <person name="Pearson M."/>
            <person name="Roberts A."/>
            <person name="Saif S."/>
            <person name="Shea T."/>
            <person name="Shenoy N."/>
            <person name="Sisk P."/>
            <person name="Stolte C."/>
            <person name="Sykes S."/>
            <person name="White J."/>
            <person name="Yandava C."/>
            <person name="Burger G."/>
            <person name="Gray M.W."/>
            <person name="Holland P.W.H."/>
            <person name="King N."/>
            <person name="Lang F.B.F."/>
            <person name="Roger A.J."/>
            <person name="Ruiz-Trillo I."/>
            <person name="Haas B."/>
            <person name="Nusbaum C."/>
            <person name="Birren B."/>
        </authorList>
    </citation>
    <scope>NUCLEOTIDE SEQUENCE [LARGE SCALE GENOMIC DNA]</scope>
    <source>
        <strain evidence="4 5">JP610</strain>
    </source>
</reference>
<dbReference type="SMART" id="SM00320">
    <property type="entry name" value="WD40"/>
    <property type="match status" value="3"/>
</dbReference>
<evidence type="ECO:0000256" key="1">
    <source>
        <dbReference type="ARBA" id="ARBA00022574"/>
    </source>
</evidence>
<keyword evidence="1 3" id="KW-0853">WD repeat</keyword>
<dbReference type="PROSITE" id="PS50294">
    <property type="entry name" value="WD_REPEATS_REGION"/>
    <property type="match status" value="1"/>
</dbReference>
<dbReference type="GO" id="GO:0120330">
    <property type="term" value="C:rixosome complex"/>
    <property type="evidence" value="ECO:0007669"/>
    <property type="project" value="TreeGrafter"/>
</dbReference>
<evidence type="ECO:0000313" key="5">
    <source>
        <dbReference type="Proteomes" id="UP000054560"/>
    </source>
</evidence>
<dbReference type="Proteomes" id="UP000054560">
    <property type="component" value="Unassembled WGS sequence"/>
</dbReference>
<gene>
    <name evidence="4" type="ORF">SARC_12952</name>
</gene>
<evidence type="ECO:0000256" key="3">
    <source>
        <dbReference type="PROSITE-ProRule" id="PRU00221"/>
    </source>
</evidence>
<dbReference type="PRINTS" id="PR00320">
    <property type="entry name" value="GPROTEINBRPT"/>
</dbReference>
<dbReference type="PROSITE" id="PS50082">
    <property type="entry name" value="WD_REPEATS_2"/>
    <property type="match status" value="2"/>
</dbReference>
<dbReference type="AlphaFoldDB" id="A0A0L0FDE2"/>
<dbReference type="EMBL" id="KQ244345">
    <property type="protein sequence ID" value="KNC74506.1"/>
    <property type="molecule type" value="Genomic_DNA"/>
</dbReference>
<dbReference type="SUPFAM" id="SSF50978">
    <property type="entry name" value="WD40 repeat-like"/>
    <property type="match status" value="1"/>
</dbReference>
<sequence>MTLVSAGGDGVVQVWSVVSLLDPTAGAPKPTYTWSSHSLPVTAIHIGSGTSSSCRVLTVSLDRTAKLWDMASGKVLCTLVFPAGLTSCAMDPAEFIMCVGASDGYIYKAEMFQLNISESKGSSIDTASSRQTFLSHTAEVTSLELSHDCNLLVSGSLDGTVVVWDLTSSEKLRTFRLHEGPITNLSLILRPRSVFNNTIVQNDVPPLDRYLSQGPVLDGVQLITTATCPPQP</sequence>
<dbReference type="InterPro" id="IPR036322">
    <property type="entry name" value="WD40_repeat_dom_sf"/>
</dbReference>
<name>A0A0L0FDE2_9EUKA</name>
<feature type="repeat" description="WD" evidence="3">
    <location>
        <begin position="1"/>
        <end position="17"/>
    </location>
</feature>